<dbReference type="Pfam" id="PF19700">
    <property type="entry name" value="DUF6198"/>
    <property type="match status" value="1"/>
</dbReference>
<dbReference type="PANTHER" id="PTHR40078:SF1">
    <property type="entry name" value="INTEGRAL MEMBRANE PROTEIN"/>
    <property type="match status" value="1"/>
</dbReference>
<reference evidence="2 3" key="1">
    <citation type="submission" date="2019-03" db="EMBL/GenBank/DDBJ databases">
        <title>Genomic Encyclopedia of Type Strains, Phase IV (KMG-IV): sequencing the most valuable type-strain genomes for metagenomic binning, comparative biology and taxonomic classification.</title>
        <authorList>
            <person name="Goeker M."/>
        </authorList>
    </citation>
    <scope>NUCLEOTIDE SEQUENCE [LARGE SCALE GENOMIC DNA]</scope>
    <source>
        <strain evidence="2 3">DSM 11170</strain>
    </source>
</reference>
<keyword evidence="1" id="KW-0472">Membrane</keyword>
<feature type="transmembrane region" description="Helical" evidence="1">
    <location>
        <begin position="76"/>
        <end position="94"/>
    </location>
</feature>
<dbReference type="AlphaFoldDB" id="A0A4R2RWD3"/>
<evidence type="ECO:0000313" key="3">
    <source>
        <dbReference type="Proteomes" id="UP000294813"/>
    </source>
</evidence>
<keyword evidence="3" id="KW-1185">Reference proteome</keyword>
<keyword evidence="1" id="KW-1133">Transmembrane helix</keyword>
<evidence type="ECO:0008006" key="4">
    <source>
        <dbReference type="Google" id="ProtNLM"/>
    </source>
</evidence>
<accession>A0A4R2RWD3</accession>
<dbReference type="EMBL" id="SLXT01000002">
    <property type="protein sequence ID" value="TCP68762.1"/>
    <property type="molecule type" value="Genomic_DNA"/>
</dbReference>
<keyword evidence="1" id="KW-0812">Transmembrane</keyword>
<proteinExistence type="predicted"/>
<gene>
    <name evidence="2" type="ORF">EDD73_102158</name>
</gene>
<dbReference type="Proteomes" id="UP000294813">
    <property type="component" value="Unassembled WGS sequence"/>
</dbReference>
<dbReference type="PANTHER" id="PTHR40078">
    <property type="entry name" value="INTEGRAL MEMBRANE PROTEIN-RELATED"/>
    <property type="match status" value="1"/>
</dbReference>
<name>A0A4R2RWD3_9FIRM</name>
<evidence type="ECO:0000313" key="2">
    <source>
        <dbReference type="EMBL" id="TCP68762.1"/>
    </source>
</evidence>
<evidence type="ECO:0000256" key="1">
    <source>
        <dbReference type="SAM" id="Phobius"/>
    </source>
</evidence>
<feature type="transmembrane region" description="Helical" evidence="1">
    <location>
        <begin position="101"/>
        <end position="118"/>
    </location>
</feature>
<organism evidence="2 3">
    <name type="scientific">Heliophilum fasciatum</name>
    <dbReference type="NCBI Taxonomy" id="35700"/>
    <lineage>
        <taxon>Bacteria</taxon>
        <taxon>Bacillati</taxon>
        <taxon>Bacillota</taxon>
        <taxon>Clostridia</taxon>
        <taxon>Eubacteriales</taxon>
        <taxon>Heliobacteriaceae</taxon>
        <taxon>Heliophilum</taxon>
    </lineage>
</organism>
<protein>
    <recommendedName>
        <fullName evidence="4">Membrane protein YczE</fullName>
    </recommendedName>
</protein>
<comment type="caution">
    <text evidence="2">The sequence shown here is derived from an EMBL/GenBank/DDBJ whole genome shotgun (WGS) entry which is preliminary data.</text>
</comment>
<dbReference type="InterPro" id="IPR038750">
    <property type="entry name" value="YczE/YyaS-like"/>
</dbReference>
<feature type="transmembrane region" description="Helical" evidence="1">
    <location>
        <begin position="30"/>
        <end position="56"/>
    </location>
</feature>
<feature type="transmembrane region" description="Helical" evidence="1">
    <location>
        <begin position="133"/>
        <end position="152"/>
    </location>
</feature>
<feature type="transmembrane region" description="Helical" evidence="1">
    <location>
        <begin position="199"/>
        <end position="219"/>
    </location>
</feature>
<sequence length="263" mass="29115">MMDIQLKSTNGMIESENESENESKRNYFILFLRGLVFITGILVLSLGASTAITASLGVPTWDVLHIGLANKTPFSIGRWVQIIGVSMILMTAFLEKEKPSLGSIVNIIMIGFFMNLILESKLLPVFDGFMPRTMMLLSGITLMGFGSGMYVSSKFGAGPREGLTLFISKRFSMSIRLSRTIIEVIALTIGWLLGGPVALGTFTTVILIGPIMQFSLKFWTNQIERISVAYVRILASKSEPLYPLYPLYPAIPDLMLPEEVERS</sequence>